<keyword evidence="2" id="KW-0560">Oxidoreductase</keyword>
<dbReference type="RefSeq" id="WP_091781747.1">
    <property type="nucleotide sequence ID" value="NZ_LT629711.1"/>
</dbReference>
<evidence type="ECO:0000259" key="4">
    <source>
        <dbReference type="Pfam" id="PF00881"/>
    </source>
</evidence>
<dbReference type="AlphaFoldDB" id="A0A1H0N0J2"/>
<feature type="domain" description="Nitroreductase" evidence="4">
    <location>
        <begin position="7"/>
        <end position="177"/>
    </location>
</feature>
<protein>
    <submittedName>
        <fullName evidence="5">Nitroreductase</fullName>
    </submittedName>
</protein>
<organism evidence="5 6">
    <name type="scientific">Pedococcus dokdonensis</name>
    <dbReference type="NCBI Taxonomy" id="443156"/>
    <lineage>
        <taxon>Bacteria</taxon>
        <taxon>Bacillati</taxon>
        <taxon>Actinomycetota</taxon>
        <taxon>Actinomycetes</taxon>
        <taxon>Micrococcales</taxon>
        <taxon>Intrasporangiaceae</taxon>
        <taxon>Pedococcus</taxon>
    </lineage>
</organism>
<evidence type="ECO:0000313" key="5">
    <source>
        <dbReference type="EMBL" id="SDO86141.1"/>
    </source>
</evidence>
<dbReference type="CDD" id="cd02062">
    <property type="entry name" value="Nitro_FMN_reductase"/>
    <property type="match status" value="1"/>
</dbReference>
<dbReference type="GO" id="GO:0016491">
    <property type="term" value="F:oxidoreductase activity"/>
    <property type="evidence" value="ECO:0007669"/>
    <property type="project" value="UniProtKB-KW"/>
</dbReference>
<reference evidence="6" key="1">
    <citation type="submission" date="2016-10" db="EMBL/GenBank/DDBJ databases">
        <authorList>
            <person name="Varghese N."/>
            <person name="Submissions S."/>
        </authorList>
    </citation>
    <scope>NUCLEOTIDE SEQUENCE [LARGE SCALE GENOMIC DNA]</scope>
    <source>
        <strain evidence="6">DSM 22329</strain>
    </source>
</reference>
<sequence length="235" mass="25436">MEFAEVVRRRRMVRRFDPHRPVPRPALDAVLYAAQRAPSAGFSQGWDFVVLAEDDDRSRFWTATRDPDPAVDAPPDPWLVGVAAAPVLVLCLSDPDTYLDRYAEPDKGWEDRDPARWPVPYWDVDTGMAAMLMLLAAVDQGLAALFFGVPPARHEEVRRAHGIPGNRRIVGVVALGHELTRTEGSSRTRSRRPATEVVHWGTFGGTDIGHGGGADIGHSGGAEPGSSGESGAAAV</sequence>
<dbReference type="PANTHER" id="PTHR43673">
    <property type="entry name" value="NAD(P)H NITROREDUCTASE YDGI-RELATED"/>
    <property type="match status" value="1"/>
</dbReference>
<dbReference type="PANTHER" id="PTHR43673:SF10">
    <property type="entry name" value="NADH DEHYDROGENASE_NAD(P)H NITROREDUCTASE XCC3605-RELATED"/>
    <property type="match status" value="1"/>
</dbReference>
<dbReference type="Pfam" id="PF00881">
    <property type="entry name" value="Nitroreductase"/>
    <property type="match status" value="1"/>
</dbReference>
<evidence type="ECO:0000256" key="2">
    <source>
        <dbReference type="ARBA" id="ARBA00023002"/>
    </source>
</evidence>
<keyword evidence="6" id="KW-1185">Reference proteome</keyword>
<feature type="compositionally biased region" description="Low complexity" evidence="3">
    <location>
        <begin position="224"/>
        <end position="235"/>
    </location>
</feature>
<dbReference type="InterPro" id="IPR029479">
    <property type="entry name" value="Nitroreductase"/>
</dbReference>
<name>A0A1H0N0J2_9MICO</name>
<evidence type="ECO:0000313" key="6">
    <source>
        <dbReference type="Proteomes" id="UP000199077"/>
    </source>
</evidence>
<gene>
    <name evidence="5" type="ORF">SAMN04489867_0778</name>
</gene>
<dbReference type="Gene3D" id="3.40.109.10">
    <property type="entry name" value="NADH Oxidase"/>
    <property type="match status" value="1"/>
</dbReference>
<dbReference type="OrthoDB" id="3358989at2"/>
<evidence type="ECO:0000256" key="1">
    <source>
        <dbReference type="ARBA" id="ARBA00007118"/>
    </source>
</evidence>
<dbReference type="InterPro" id="IPR000415">
    <property type="entry name" value="Nitroreductase-like"/>
</dbReference>
<accession>A0A1H0N0J2</accession>
<evidence type="ECO:0000256" key="3">
    <source>
        <dbReference type="SAM" id="MobiDB-lite"/>
    </source>
</evidence>
<feature type="region of interest" description="Disordered" evidence="3">
    <location>
        <begin position="209"/>
        <end position="235"/>
    </location>
</feature>
<comment type="similarity">
    <text evidence="1">Belongs to the nitroreductase family.</text>
</comment>
<feature type="compositionally biased region" description="Gly residues" evidence="3">
    <location>
        <begin position="209"/>
        <end position="223"/>
    </location>
</feature>
<dbReference type="STRING" id="443156.SAMN04489867_0778"/>
<dbReference type="SUPFAM" id="SSF55469">
    <property type="entry name" value="FMN-dependent nitroreductase-like"/>
    <property type="match status" value="1"/>
</dbReference>
<dbReference type="EMBL" id="LT629711">
    <property type="protein sequence ID" value="SDO86141.1"/>
    <property type="molecule type" value="Genomic_DNA"/>
</dbReference>
<proteinExistence type="inferred from homology"/>
<dbReference type="Proteomes" id="UP000199077">
    <property type="component" value="Chromosome I"/>
</dbReference>